<protein>
    <submittedName>
        <fullName evidence="4">IS3 family transposase</fullName>
    </submittedName>
</protein>
<evidence type="ECO:0000313" key="4">
    <source>
        <dbReference type="EMBL" id="QNF30338.1"/>
    </source>
</evidence>
<dbReference type="InterPro" id="IPR050900">
    <property type="entry name" value="Transposase_IS3/IS150/IS904"/>
</dbReference>
<dbReference type="InterPro" id="IPR048020">
    <property type="entry name" value="Transpos_IS3"/>
</dbReference>
<dbReference type="InterPro" id="IPR025948">
    <property type="entry name" value="HTH-like_dom"/>
</dbReference>
<sequence>MGTRIPYPEEIKWKAVEMKQSGISTKEIMETLGIKNKTQVETWVRWYKNGETHRFVQPVGKQYTYGKGPGELSELEKLQINNRQLQMQLENLKKVQRNREELEPRVVIKLVNELSPYYKIIDILAVLEVPKATYYRWRKKYSSAEPTSIEKIIIQVCKAHYFRYGHRKIKAVLKRKFNITLNRKTVQKNMQKYDLQCQVKVKRQNYINGVSNIVVKNLLQQRFTATKPNEKWVTDITYLPYGSTMLYLSTIIDLYNNEIVAYTIGTNQDVSLVIDTLKSAIVKRNPQEVILHSDQGSVYTSYEYQNLAKEKGIITSMSRKGNCHDNAVIESFHSSLKSEGFNTLRRASISNSKVVQIVNQYMYFYNQIRIQAKLNYQSPIEFGEQVA</sequence>
<feature type="coiled-coil region" evidence="2">
    <location>
        <begin position="75"/>
        <end position="102"/>
    </location>
</feature>
<evidence type="ECO:0000256" key="2">
    <source>
        <dbReference type="SAM" id="Coils"/>
    </source>
</evidence>
<feature type="domain" description="Integrase catalytic" evidence="3">
    <location>
        <begin position="224"/>
        <end position="387"/>
    </location>
</feature>
<dbReference type="SUPFAM" id="SSF46689">
    <property type="entry name" value="Homeodomain-like"/>
    <property type="match status" value="1"/>
</dbReference>
<gene>
    <name evidence="4" type="ORF">HUW50_24435</name>
</gene>
<dbReference type="PANTHER" id="PTHR46889">
    <property type="entry name" value="TRANSPOSASE INSF FOR INSERTION SEQUENCE IS3B-RELATED"/>
    <property type="match status" value="1"/>
</dbReference>
<dbReference type="Pfam" id="PF00665">
    <property type="entry name" value="rve"/>
    <property type="match status" value="1"/>
</dbReference>
<keyword evidence="5" id="KW-1185">Reference proteome</keyword>
<organism evidence="4 5">
    <name type="scientific">Metabacillus elymi</name>
    <dbReference type="NCBI Taxonomy" id="2745198"/>
    <lineage>
        <taxon>Bacteria</taxon>
        <taxon>Bacillati</taxon>
        <taxon>Bacillota</taxon>
        <taxon>Bacilli</taxon>
        <taxon>Bacillales</taxon>
        <taxon>Bacillaceae</taxon>
        <taxon>Metabacillus</taxon>
    </lineage>
</organism>
<dbReference type="InterPro" id="IPR036397">
    <property type="entry name" value="RNaseH_sf"/>
</dbReference>
<dbReference type="PANTHER" id="PTHR46889:SF4">
    <property type="entry name" value="TRANSPOSASE INSO FOR INSERTION SEQUENCE ELEMENT IS911B-RELATED"/>
    <property type="match status" value="1"/>
</dbReference>
<evidence type="ECO:0000256" key="1">
    <source>
        <dbReference type="ARBA" id="ARBA00002286"/>
    </source>
</evidence>
<dbReference type="PROSITE" id="PS50994">
    <property type="entry name" value="INTEGRASE"/>
    <property type="match status" value="1"/>
</dbReference>
<dbReference type="InterPro" id="IPR012337">
    <property type="entry name" value="RNaseH-like_sf"/>
</dbReference>
<reference evidence="4 5" key="1">
    <citation type="submission" date="2020-06" db="EMBL/GenBank/DDBJ databases">
        <title>Metabacillus dokdonensis sp. nov., isolated from the rhizosphere of Elymus tsukushiensis, a plant native to the Dokdo Islands, Republic of Korea.</title>
        <authorList>
            <person name="Lee S.Y."/>
            <person name="Hwang Y.J."/>
            <person name="Son J.S."/>
            <person name="Ghim S.Y."/>
        </authorList>
    </citation>
    <scope>NUCLEOTIDE SEQUENCE [LARGE SCALE GENOMIC DNA]</scope>
    <source>
        <strain evidence="4 5">KUDC1714</strain>
    </source>
</reference>
<dbReference type="SUPFAM" id="SSF53098">
    <property type="entry name" value="Ribonuclease H-like"/>
    <property type="match status" value="1"/>
</dbReference>
<dbReference type="InterPro" id="IPR001584">
    <property type="entry name" value="Integrase_cat-core"/>
</dbReference>
<comment type="function">
    <text evidence="1">Involved in the transposition of the insertion sequence.</text>
</comment>
<evidence type="ECO:0000313" key="5">
    <source>
        <dbReference type="Proteomes" id="UP000515490"/>
    </source>
</evidence>
<accession>A0ABX6SAS6</accession>
<dbReference type="InterPro" id="IPR009057">
    <property type="entry name" value="Homeodomain-like_sf"/>
</dbReference>
<evidence type="ECO:0000259" key="3">
    <source>
        <dbReference type="PROSITE" id="PS50994"/>
    </source>
</evidence>
<dbReference type="Proteomes" id="UP000515490">
    <property type="component" value="Chromosome"/>
</dbReference>
<keyword evidence="2" id="KW-0175">Coiled coil</keyword>
<dbReference type="Pfam" id="PF13276">
    <property type="entry name" value="HTH_21"/>
    <property type="match status" value="1"/>
</dbReference>
<proteinExistence type="predicted"/>
<dbReference type="EMBL" id="CP055263">
    <property type="protein sequence ID" value="QNF30338.1"/>
    <property type="molecule type" value="Genomic_DNA"/>
</dbReference>
<name>A0ABX6SAS6_9BACI</name>
<dbReference type="NCBIfam" id="NF033516">
    <property type="entry name" value="transpos_IS3"/>
    <property type="match status" value="1"/>
</dbReference>
<dbReference type="Gene3D" id="3.30.420.10">
    <property type="entry name" value="Ribonuclease H-like superfamily/Ribonuclease H"/>
    <property type="match status" value="1"/>
</dbReference>